<proteinExistence type="predicted"/>
<sequence>MVYKKTVSFNLDKIIERKQIKELYQSFKEIKSSEDVTLIEKFIADVIAYGFPFTKNMLHKAMVDPAKLAAFGCFLKGLAYSSVGTIIEMIQIPTATFKMGSTDDKDERPVREVTVSGYSIGKYPVANREYKEYLEDTNQEVPAIVADPANANHPVVNVSHSDGVKYCKWLSKKTGKNYHLPTEAQWELAARGQEGREYPWGNEFDASRLTSSVDGNKKGTEPVDAHPEGATPEGVMGLAGNVLEWVADWHGRHDPNQTNNPKGPEIGYYRVLRGGSWLGDRPNDFRGANRGRFRPEYRRNTFGFRVAMD</sequence>
<dbReference type="Gene3D" id="3.90.1580.10">
    <property type="entry name" value="paralog of FGE (formylglycine-generating enzyme)"/>
    <property type="match status" value="1"/>
</dbReference>
<dbReference type="SUPFAM" id="SSF56436">
    <property type="entry name" value="C-type lectin-like"/>
    <property type="match status" value="1"/>
</dbReference>
<evidence type="ECO:0000256" key="1">
    <source>
        <dbReference type="SAM" id="MobiDB-lite"/>
    </source>
</evidence>
<evidence type="ECO:0000313" key="3">
    <source>
        <dbReference type="EMBL" id="OGC14019.1"/>
    </source>
</evidence>
<accession>A0A1F4S0V7</accession>
<evidence type="ECO:0000313" key="4">
    <source>
        <dbReference type="Proteomes" id="UP000177905"/>
    </source>
</evidence>
<dbReference type="Proteomes" id="UP000177905">
    <property type="component" value="Unassembled WGS sequence"/>
</dbReference>
<feature type="compositionally biased region" description="Basic and acidic residues" evidence="1">
    <location>
        <begin position="215"/>
        <end position="227"/>
    </location>
</feature>
<dbReference type="InterPro" id="IPR016187">
    <property type="entry name" value="CTDL_fold"/>
</dbReference>
<dbReference type="InterPro" id="IPR051043">
    <property type="entry name" value="Sulfatase_Mod_Factor_Kinase"/>
</dbReference>
<feature type="domain" description="Sulfatase-modifying factor enzyme-like" evidence="2">
    <location>
        <begin position="88"/>
        <end position="307"/>
    </location>
</feature>
<reference evidence="3 4" key="1">
    <citation type="journal article" date="2016" name="Nat. Commun.">
        <title>Thousands of microbial genomes shed light on interconnected biogeochemical processes in an aquifer system.</title>
        <authorList>
            <person name="Anantharaman K."/>
            <person name="Brown C.T."/>
            <person name="Hug L.A."/>
            <person name="Sharon I."/>
            <person name="Castelle C.J."/>
            <person name="Probst A.J."/>
            <person name="Thomas B.C."/>
            <person name="Singh A."/>
            <person name="Wilkins M.J."/>
            <person name="Karaoz U."/>
            <person name="Brodie E.L."/>
            <person name="Williams K.H."/>
            <person name="Hubbard S.S."/>
            <person name="Banfield J.F."/>
        </authorList>
    </citation>
    <scope>NUCLEOTIDE SEQUENCE [LARGE SCALE GENOMIC DNA]</scope>
</reference>
<dbReference type="GO" id="GO:0120147">
    <property type="term" value="F:formylglycine-generating oxidase activity"/>
    <property type="evidence" value="ECO:0007669"/>
    <property type="project" value="TreeGrafter"/>
</dbReference>
<dbReference type="PANTHER" id="PTHR23150:SF19">
    <property type="entry name" value="FORMYLGLYCINE-GENERATING ENZYME"/>
    <property type="match status" value="1"/>
</dbReference>
<gene>
    <name evidence="3" type="ORF">A2290_02385</name>
</gene>
<organism evidence="3 4">
    <name type="scientific">candidate division WOR-1 bacterium RIFOXYB2_FULL_36_35</name>
    <dbReference type="NCBI Taxonomy" id="1802578"/>
    <lineage>
        <taxon>Bacteria</taxon>
        <taxon>Bacillati</taxon>
        <taxon>Saganbacteria</taxon>
    </lineage>
</organism>
<evidence type="ECO:0000259" key="2">
    <source>
        <dbReference type="Pfam" id="PF03781"/>
    </source>
</evidence>
<dbReference type="InterPro" id="IPR005532">
    <property type="entry name" value="SUMF_dom"/>
</dbReference>
<comment type="caution">
    <text evidence="3">The sequence shown here is derived from an EMBL/GenBank/DDBJ whole genome shotgun (WGS) entry which is preliminary data.</text>
</comment>
<feature type="region of interest" description="Disordered" evidence="1">
    <location>
        <begin position="199"/>
        <end position="231"/>
    </location>
</feature>
<dbReference type="PANTHER" id="PTHR23150">
    <property type="entry name" value="SULFATASE MODIFYING FACTOR 1, 2"/>
    <property type="match status" value="1"/>
</dbReference>
<dbReference type="Pfam" id="PF03781">
    <property type="entry name" value="FGE-sulfatase"/>
    <property type="match status" value="1"/>
</dbReference>
<dbReference type="EMBL" id="MEUA01000044">
    <property type="protein sequence ID" value="OGC14019.1"/>
    <property type="molecule type" value="Genomic_DNA"/>
</dbReference>
<name>A0A1F4S0V7_UNCSA</name>
<dbReference type="InterPro" id="IPR042095">
    <property type="entry name" value="SUMF_sf"/>
</dbReference>
<dbReference type="AlphaFoldDB" id="A0A1F4S0V7"/>
<protein>
    <recommendedName>
        <fullName evidence="2">Sulfatase-modifying factor enzyme-like domain-containing protein</fullName>
    </recommendedName>
</protein>